<evidence type="ECO:0000256" key="1">
    <source>
        <dbReference type="SAM" id="SignalP"/>
    </source>
</evidence>
<gene>
    <name evidence="3" type="ORF">AOZ06_46315</name>
</gene>
<dbReference type="PANTHER" id="PTHR19328:SF13">
    <property type="entry name" value="HIPL1 PROTEIN"/>
    <property type="match status" value="1"/>
</dbReference>
<dbReference type="RefSeq" id="WP_054295189.1">
    <property type="nucleotide sequence ID" value="NZ_CP012752.1"/>
</dbReference>
<keyword evidence="1" id="KW-0732">Signal</keyword>
<evidence type="ECO:0000313" key="3">
    <source>
        <dbReference type="EMBL" id="ALG13300.1"/>
    </source>
</evidence>
<dbReference type="SUPFAM" id="SSF50952">
    <property type="entry name" value="Soluble quinoprotein glucose dehydrogenase"/>
    <property type="match status" value="1"/>
</dbReference>
<dbReference type="InterPro" id="IPR011041">
    <property type="entry name" value="Quinoprot_gluc/sorb_DH_b-prop"/>
</dbReference>
<dbReference type="Pfam" id="PF07995">
    <property type="entry name" value="GSDH"/>
    <property type="match status" value="1"/>
</dbReference>
<dbReference type="InterPro" id="IPR006311">
    <property type="entry name" value="TAT_signal"/>
</dbReference>
<dbReference type="PROSITE" id="PS51318">
    <property type="entry name" value="TAT"/>
    <property type="match status" value="1"/>
</dbReference>
<accession>A0A0N9IEV6</accession>
<dbReference type="KEGG" id="kphy:AOZ06_46315"/>
<sequence>MTSRRKLLGIGASAAAVLLAAGTATAAPADVRPLAIRQVASGLNQAWSVDFLPDGTALFTEKDSKKIRRIGADGKVSDVQTVPGVSVTKEAGLLGIAVSPSYATDQLVFVYYTTSSDNRIAKLKLGQAPVPIVTGIPRGSQYHHGGRIKFGPDGYLYAGTGDGQNGANAQNRNSLGGKVLRVDKNGAAVPGNPFNSRVYSMGHRNVQGLTWVGSQLYISEIGASDQDELNKITPGGNYGWPDCEGPCGNSKYVNPVKSWPTSQATPSGLTTYQGSLYMASLKGGTYKLTTSGAGGKLYTNLGRTRDEVAGPNNVLWVVTPGGIYNADGA</sequence>
<evidence type="ECO:0000259" key="2">
    <source>
        <dbReference type="Pfam" id="PF07995"/>
    </source>
</evidence>
<dbReference type="OrthoDB" id="9770043at2"/>
<proteinExistence type="predicted"/>
<reference evidence="3 4" key="1">
    <citation type="submission" date="2015-07" db="EMBL/GenBank/DDBJ databases">
        <title>Genome sequencing of Kibdelosporangium phytohabitans.</title>
        <authorList>
            <person name="Qin S."/>
            <person name="Xing K."/>
        </authorList>
    </citation>
    <scope>NUCLEOTIDE SEQUENCE [LARGE SCALE GENOMIC DNA]</scope>
    <source>
        <strain evidence="3 4">KLBMP1111</strain>
    </source>
</reference>
<name>A0A0N9IEV6_9PSEU</name>
<feature type="domain" description="Glucose/Sorbosone dehydrogenase" evidence="2">
    <location>
        <begin position="43"/>
        <end position="319"/>
    </location>
</feature>
<dbReference type="InterPro" id="IPR011042">
    <property type="entry name" value="6-blade_b-propeller_TolB-like"/>
</dbReference>
<dbReference type="InterPro" id="IPR012938">
    <property type="entry name" value="Glc/Sorbosone_DH"/>
</dbReference>
<dbReference type="Gene3D" id="2.120.10.30">
    <property type="entry name" value="TolB, C-terminal domain"/>
    <property type="match status" value="1"/>
</dbReference>
<protein>
    <recommendedName>
        <fullName evidence="2">Glucose/Sorbosone dehydrogenase domain-containing protein</fullName>
    </recommendedName>
</protein>
<feature type="chain" id="PRO_5006036102" description="Glucose/Sorbosone dehydrogenase domain-containing protein" evidence="1">
    <location>
        <begin position="27"/>
        <end position="329"/>
    </location>
</feature>
<feature type="signal peptide" evidence="1">
    <location>
        <begin position="1"/>
        <end position="26"/>
    </location>
</feature>
<evidence type="ECO:0000313" key="4">
    <source>
        <dbReference type="Proteomes" id="UP000063699"/>
    </source>
</evidence>
<dbReference type="EMBL" id="CP012752">
    <property type="protein sequence ID" value="ALG13300.1"/>
    <property type="molecule type" value="Genomic_DNA"/>
</dbReference>
<organism evidence="3 4">
    <name type="scientific">Kibdelosporangium phytohabitans</name>
    <dbReference type="NCBI Taxonomy" id="860235"/>
    <lineage>
        <taxon>Bacteria</taxon>
        <taxon>Bacillati</taxon>
        <taxon>Actinomycetota</taxon>
        <taxon>Actinomycetes</taxon>
        <taxon>Pseudonocardiales</taxon>
        <taxon>Pseudonocardiaceae</taxon>
        <taxon>Kibdelosporangium</taxon>
    </lineage>
</organism>
<keyword evidence="4" id="KW-1185">Reference proteome</keyword>
<dbReference type="AlphaFoldDB" id="A0A0N9IEV6"/>
<dbReference type="PANTHER" id="PTHR19328">
    <property type="entry name" value="HEDGEHOG-INTERACTING PROTEIN"/>
    <property type="match status" value="1"/>
</dbReference>
<dbReference type="Proteomes" id="UP000063699">
    <property type="component" value="Chromosome"/>
</dbReference>